<name>A0AAD7G7R0_MYCRO</name>
<feature type="non-terminal residue" evidence="2">
    <location>
        <position position="1"/>
    </location>
</feature>
<protein>
    <submittedName>
        <fullName evidence="2">Uncharacterized protein</fullName>
    </submittedName>
</protein>
<evidence type="ECO:0000313" key="3">
    <source>
        <dbReference type="Proteomes" id="UP001221757"/>
    </source>
</evidence>
<keyword evidence="3" id="KW-1185">Reference proteome</keyword>
<sequence>MSRPEFFPWAIFSSNTLRPMMVDLYRAAGRNDSSSAVRLTKEKSIALLEKVQKDGLDAALKDVPVHANASASTSKRKHEAPAEDEPAAPAEPARKRGRGKVSSAPDAEGAQSVSAPPRTRGRTSDPGHQGLLTRRQAAQARGDNVPPTRSWKASARAPRKVAQKASGSASAPLPAKPKSKGQVFDGVVLVKRAAAYSRKGKAREQAQDEPEEQQERGGSDEDAEGEIIEDGMEMEMENSSLENSNKENDPTFLEIANADTDGTDGTDGEADAEGDNIVPAEEIGSPAPQITIEPTDDQIEDARNHDVSIEIGSPAPEITIEPMADDGAGDGDDIEFETNGDSGGGLLRPRINTHFRAGSLNPEYSIEVFSPTSEQHDSDDEMWVAAGVNGVRAAGGGLGPLDAL</sequence>
<feature type="compositionally biased region" description="Acidic residues" evidence="1">
    <location>
        <begin position="220"/>
        <end position="236"/>
    </location>
</feature>
<dbReference type="AlphaFoldDB" id="A0AAD7G7R0"/>
<feature type="compositionally biased region" description="Acidic residues" evidence="1">
    <location>
        <begin position="261"/>
        <end position="273"/>
    </location>
</feature>
<dbReference type="EMBL" id="JARKIE010000148">
    <property type="protein sequence ID" value="KAJ7675462.1"/>
    <property type="molecule type" value="Genomic_DNA"/>
</dbReference>
<accession>A0AAD7G7R0</accession>
<reference evidence="2" key="1">
    <citation type="submission" date="2023-03" db="EMBL/GenBank/DDBJ databases">
        <title>Massive genome expansion in bonnet fungi (Mycena s.s.) driven by repeated elements and novel gene families across ecological guilds.</title>
        <authorList>
            <consortium name="Lawrence Berkeley National Laboratory"/>
            <person name="Harder C.B."/>
            <person name="Miyauchi S."/>
            <person name="Viragh M."/>
            <person name="Kuo A."/>
            <person name="Thoen E."/>
            <person name="Andreopoulos B."/>
            <person name="Lu D."/>
            <person name="Skrede I."/>
            <person name="Drula E."/>
            <person name="Henrissat B."/>
            <person name="Morin E."/>
            <person name="Kohler A."/>
            <person name="Barry K."/>
            <person name="LaButti K."/>
            <person name="Morin E."/>
            <person name="Salamov A."/>
            <person name="Lipzen A."/>
            <person name="Mereny Z."/>
            <person name="Hegedus B."/>
            <person name="Baldrian P."/>
            <person name="Stursova M."/>
            <person name="Weitz H."/>
            <person name="Taylor A."/>
            <person name="Grigoriev I.V."/>
            <person name="Nagy L.G."/>
            <person name="Martin F."/>
            <person name="Kauserud H."/>
        </authorList>
    </citation>
    <scope>NUCLEOTIDE SEQUENCE</scope>
    <source>
        <strain evidence="2">CBHHK067</strain>
    </source>
</reference>
<evidence type="ECO:0000256" key="1">
    <source>
        <dbReference type="SAM" id="MobiDB-lite"/>
    </source>
</evidence>
<feature type="region of interest" description="Disordered" evidence="1">
    <location>
        <begin position="65"/>
        <end position="273"/>
    </location>
</feature>
<feature type="region of interest" description="Disordered" evidence="1">
    <location>
        <begin position="311"/>
        <end position="348"/>
    </location>
</feature>
<proteinExistence type="predicted"/>
<organism evidence="2 3">
    <name type="scientific">Mycena rosella</name>
    <name type="common">Pink bonnet</name>
    <name type="synonym">Agaricus rosellus</name>
    <dbReference type="NCBI Taxonomy" id="1033263"/>
    <lineage>
        <taxon>Eukaryota</taxon>
        <taxon>Fungi</taxon>
        <taxon>Dikarya</taxon>
        <taxon>Basidiomycota</taxon>
        <taxon>Agaricomycotina</taxon>
        <taxon>Agaricomycetes</taxon>
        <taxon>Agaricomycetidae</taxon>
        <taxon>Agaricales</taxon>
        <taxon>Marasmiineae</taxon>
        <taxon>Mycenaceae</taxon>
        <taxon>Mycena</taxon>
    </lineage>
</organism>
<feature type="compositionally biased region" description="Acidic residues" evidence="1">
    <location>
        <begin position="323"/>
        <end position="338"/>
    </location>
</feature>
<gene>
    <name evidence="2" type="ORF">B0H17DRAFT_1080869</name>
</gene>
<comment type="caution">
    <text evidence="2">The sequence shown here is derived from an EMBL/GenBank/DDBJ whole genome shotgun (WGS) entry which is preliminary data.</text>
</comment>
<evidence type="ECO:0000313" key="2">
    <source>
        <dbReference type="EMBL" id="KAJ7675462.1"/>
    </source>
</evidence>
<dbReference type="Proteomes" id="UP001221757">
    <property type="component" value="Unassembled WGS sequence"/>
</dbReference>